<comment type="caution">
    <text evidence="3">The sequence shown here is derived from an EMBL/GenBank/DDBJ whole genome shotgun (WGS) entry which is preliminary data.</text>
</comment>
<evidence type="ECO:0000313" key="3">
    <source>
        <dbReference type="EMBL" id="TRM66101.1"/>
    </source>
</evidence>
<evidence type="ECO:0000313" key="4">
    <source>
        <dbReference type="Proteomes" id="UP000320762"/>
    </source>
</evidence>
<accession>A0A550CMS5</accession>
<feature type="coiled-coil region" evidence="1">
    <location>
        <begin position="244"/>
        <end position="288"/>
    </location>
</feature>
<evidence type="ECO:0008006" key="5">
    <source>
        <dbReference type="Google" id="ProtNLM"/>
    </source>
</evidence>
<keyword evidence="1" id="KW-0175">Coiled coil</keyword>
<reference evidence="3 4" key="1">
    <citation type="journal article" date="2019" name="New Phytol.">
        <title>Comparative genomics reveals unique wood-decay strategies and fruiting body development in the Schizophyllaceae.</title>
        <authorList>
            <person name="Almasi E."/>
            <person name="Sahu N."/>
            <person name="Krizsan K."/>
            <person name="Balint B."/>
            <person name="Kovacs G.M."/>
            <person name="Kiss B."/>
            <person name="Cseklye J."/>
            <person name="Drula E."/>
            <person name="Henrissat B."/>
            <person name="Nagy I."/>
            <person name="Chovatia M."/>
            <person name="Adam C."/>
            <person name="LaButti K."/>
            <person name="Lipzen A."/>
            <person name="Riley R."/>
            <person name="Grigoriev I.V."/>
            <person name="Nagy L.G."/>
        </authorList>
    </citation>
    <scope>NUCLEOTIDE SEQUENCE [LARGE SCALE GENOMIC DNA]</scope>
    <source>
        <strain evidence="3 4">NL-1724</strain>
    </source>
</reference>
<name>A0A550CMS5_9AGAR</name>
<feature type="region of interest" description="Disordered" evidence="2">
    <location>
        <begin position="1"/>
        <end position="23"/>
    </location>
</feature>
<feature type="compositionally biased region" description="Acidic residues" evidence="2">
    <location>
        <begin position="305"/>
        <end position="335"/>
    </location>
</feature>
<evidence type="ECO:0000256" key="1">
    <source>
        <dbReference type="SAM" id="Coils"/>
    </source>
</evidence>
<dbReference type="PANTHER" id="PTHR42107:SF1">
    <property type="entry name" value="WHIM1 DOMAIN-CONTAINING PROTEIN"/>
    <property type="match status" value="1"/>
</dbReference>
<protein>
    <recommendedName>
        <fullName evidence="5">WHIM1 domain-containing protein</fullName>
    </recommendedName>
</protein>
<keyword evidence="4" id="KW-1185">Reference proteome</keyword>
<feature type="compositionally biased region" description="Basic and acidic residues" evidence="2">
    <location>
        <begin position="495"/>
        <end position="507"/>
    </location>
</feature>
<gene>
    <name evidence="3" type="ORF">BD626DRAFT_486735</name>
</gene>
<feature type="region of interest" description="Disordered" evidence="2">
    <location>
        <begin position="151"/>
        <end position="171"/>
    </location>
</feature>
<feature type="region of interest" description="Disordered" evidence="2">
    <location>
        <begin position="462"/>
        <end position="507"/>
    </location>
</feature>
<dbReference type="AlphaFoldDB" id="A0A550CMS5"/>
<dbReference type="OrthoDB" id="205403at2759"/>
<organism evidence="3 4">
    <name type="scientific">Schizophyllum amplum</name>
    <dbReference type="NCBI Taxonomy" id="97359"/>
    <lineage>
        <taxon>Eukaryota</taxon>
        <taxon>Fungi</taxon>
        <taxon>Dikarya</taxon>
        <taxon>Basidiomycota</taxon>
        <taxon>Agaricomycotina</taxon>
        <taxon>Agaricomycetes</taxon>
        <taxon>Agaricomycetidae</taxon>
        <taxon>Agaricales</taxon>
        <taxon>Schizophyllaceae</taxon>
        <taxon>Schizophyllum</taxon>
    </lineage>
</organism>
<dbReference type="Proteomes" id="UP000320762">
    <property type="component" value="Unassembled WGS sequence"/>
</dbReference>
<feature type="compositionally biased region" description="Polar residues" evidence="2">
    <location>
        <begin position="366"/>
        <end position="380"/>
    </location>
</feature>
<feature type="region of interest" description="Disordered" evidence="2">
    <location>
        <begin position="291"/>
        <end position="428"/>
    </location>
</feature>
<sequence length="507" mass="56135">MSTSQPNDKRGHICPPSDAKHPSDRWESLFVYAFICRFTNLRGKVEGLETPMDLENALLDRTPNNILTAILTRFVLNLRPNSRNVSPDQISSTVAAVMGEVFKTNERTVFWDETLQKNVDPFLATDGGIFTQDWDFKLKILRQLVEMQLKHKKKDEKVPPPGPSDAHSQENLQLVPIGQDAQRLRYWVADDSPRIYTSSNPWRVTASFQTVSSTREEYIATIETLKANAPPPPTKQGAKPSKQAQNHAALIAALESRIEAIDAEIARVARARRKIEQKQALYAQAELRETRTRRQVKQKYTYAEVDSDQDDEDDYVEGGDGGEEEDDDFGDDDEESGGRRSRRKPAAESSAAGRRRSTRTAANGNDKANSNGKRTASPDWSQWRGERRSRRLGAPDTLDFEPPPMKRARTAESEATNGGNIKLKGTGAAALRPNEQVVDQIKGKKKSRFWVYAVEPAAAADAAGGYENGESATSSVPPQTNGHGSSSAASDGMDVDAKRRSESPLTP</sequence>
<feature type="compositionally biased region" description="Polar residues" evidence="2">
    <location>
        <begin position="470"/>
        <end position="489"/>
    </location>
</feature>
<dbReference type="EMBL" id="VDMD01000004">
    <property type="protein sequence ID" value="TRM66101.1"/>
    <property type="molecule type" value="Genomic_DNA"/>
</dbReference>
<dbReference type="PANTHER" id="PTHR42107">
    <property type="entry name" value="YALI0D24453P"/>
    <property type="match status" value="1"/>
</dbReference>
<evidence type="ECO:0000256" key="2">
    <source>
        <dbReference type="SAM" id="MobiDB-lite"/>
    </source>
</evidence>
<dbReference type="STRING" id="97359.A0A550CMS5"/>
<proteinExistence type="predicted"/>